<feature type="region of interest" description="Disordered" evidence="1">
    <location>
        <begin position="133"/>
        <end position="215"/>
    </location>
</feature>
<dbReference type="FunFam" id="1.10.167.10:FF:000001">
    <property type="entry name" value="Putative regulator of g-protein signaling 12"/>
    <property type="match status" value="1"/>
</dbReference>
<feature type="compositionally biased region" description="Basic and acidic residues" evidence="1">
    <location>
        <begin position="195"/>
        <end position="206"/>
    </location>
</feature>
<feature type="domain" description="RGS" evidence="2">
    <location>
        <begin position="348"/>
        <end position="464"/>
    </location>
</feature>
<dbReference type="InterPro" id="IPR016137">
    <property type="entry name" value="RGS"/>
</dbReference>
<dbReference type="AlphaFoldDB" id="A0A8W8L031"/>
<evidence type="ECO:0000313" key="3">
    <source>
        <dbReference type="EnsemblMetazoa" id="G25309.1:cds"/>
    </source>
</evidence>
<evidence type="ECO:0000256" key="1">
    <source>
        <dbReference type="SAM" id="MobiDB-lite"/>
    </source>
</evidence>
<feature type="compositionally biased region" description="Polar residues" evidence="1">
    <location>
        <begin position="142"/>
        <end position="153"/>
    </location>
</feature>
<proteinExistence type="predicted"/>
<dbReference type="SUPFAM" id="SSF48097">
    <property type="entry name" value="Regulator of G-protein signaling, RGS"/>
    <property type="match status" value="1"/>
</dbReference>
<dbReference type="Pfam" id="PF00615">
    <property type="entry name" value="RGS"/>
    <property type="match status" value="1"/>
</dbReference>
<dbReference type="PANTHER" id="PTHR10845">
    <property type="entry name" value="REGULATOR OF G PROTEIN SIGNALING"/>
    <property type="match status" value="1"/>
</dbReference>
<sequence length="473" mass="54202">MLRSIKFQLLKISGTVERHKINRRNIRRLCYLESNLNSKHEALAMMGVHLEESTSPISKQISTDLSDFVRNLTNPKQDLSEHTEDFAEKLANPGNKMRLKSADLSSQLKEKCAISEKQDVRDVKQNWRQRMMERRINRTKAQDCTSPMDSFGSTDCEKSFDSVSSSSGNKLSFQCDSSTEASESELHATPASTHSEQKATKKEKDSKKRRFRRMITRPLRRSQSAGWEKDIPTHFMEKSTDDEDTLESRASELAVFSQRLIGHNGDCEDSSARKPVYKTCSADATLMGTDENNPQSRLKKPSNLAKNMKKKFQFLRRRNTDTAIGGECHSSSVFRRPTPDQVQKWSRSFDSLLNDKGGIELFRGFLRSEFSEENLEFWIACQEYKQCEDSQMLPSQSQKIYGDFVAVQAPKEINLDSKTRMITVTNLEHPTRHAFEDAQKKIQALMEKDSYPRFLESDLYLQLLNNTPSSSKA</sequence>
<accession>A0A8W8L031</accession>
<dbReference type="SMART" id="SM00315">
    <property type="entry name" value="RGS"/>
    <property type="match status" value="1"/>
</dbReference>
<dbReference type="InterPro" id="IPR036305">
    <property type="entry name" value="RGS_sf"/>
</dbReference>
<name>A0A8W8L031_MAGGI</name>
<reference evidence="3" key="1">
    <citation type="submission" date="2022-08" db="UniProtKB">
        <authorList>
            <consortium name="EnsemblMetazoa"/>
        </authorList>
    </citation>
    <scope>IDENTIFICATION</scope>
    <source>
        <strain evidence="3">05x7-T-G4-1.051#20</strain>
    </source>
</reference>
<dbReference type="EnsemblMetazoa" id="G25309.1">
    <property type="protein sequence ID" value="G25309.1:cds"/>
    <property type="gene ID" value="G25309"/>
</dbReference>
<dbReference type="PRINTS" id="PR01301">
    <property type="entry name" value="RGSPROTEIN"/>
</dbReference>
<evidence type="ECO:0000259" key="2">
    <source>
        <dbReference type="PROSITE" id="PS50132"/>
    </source>
</evidence>
<protein>
    <recommendedName>
        <fullName evidence="2">RGS domain-containing protein</fullName>
    </recommendedName>
</protein>
<dbReference type="PANTHER" id="PTHR10845:SF259">
    <property type="entry name" value="RGS DOMAIN-CONTAINING PROTEIN-RELATED"/>
    <property type="match status" value="1"/>
</dbReference>
<dbReference type="InterPro" id="IPR044926">
    <property type="entry name" value="RGS_subdomain_2"/>
</dbReference>
<evidence type="ECO:0000313" key="4">
    <source>
        <dbReference type="Proteomes" id="UP000005408"/>
    </source>
</evidence>
<dbReference type="Gene3D" id="1.10.167.10">
    <property type="entry name" value="Regulator of G-protein Signalling 4, domain 2"/>
    <property type="match status" value="1"/>
</dbReference>
<dbReference type="Proteomes" id="UP000005408">
    <property type="component" value="Unassembled WGS sequence"/>
</dbReference>
<organism evidence="3 4">
    <name type="scientific">Magallana gigas</name>
    <name type="common">Pacific oyster</name>
    <name type="synonym">Crassostrea gigas</name>
    <dbReference type="NCBI Taxonomy" id="29159"/>
    <lineage>
        <taxon>Eukaryota</taxon>
        <taxon>Metazoa</taxon>
        <taxon>Spiralia</taxon>
        <taxon>Lophotrochozoa</taxon>
        <taxon>Mollusca</taxon>
        <taxon>Bivalvia</taxon>
        <taxon>Autobranchia</taxon>
        <taxon>Pteriomorphia</taxon>
        <taxon>Ostreida</taxon>
        <taxon>Ostreoidea</taxon>
        <taxon>Ostreidae</taxon>
        <taxon>Magallana</taxon>
    </lineage>
</organism>
<feature type="compositionally biased region" description="Polar residues" evidence="1">
    <location>
        <begin position="161"/>
        <end position="181"/>
    </location>
</feature>
<keyword evidence="4" id="KW-1185">Reference proteome</keyword>
<dbReference type="PROSITE" id="PS50132">
    <property type="entry name" value="RGS"/>
    <property type="match status" value="1"/>
</dbReference>